<accession>A0A7W8QG42</accession>
<organism evidence="2 3">
    <name type="scientific">Paraburkholderia atlantica</name>
    <dbReference type="NCBI Taxonomy" id="2654982"/>
    <lineage>
        <taxon>Bacteria</taxon>
        <taxon>Pseudomonadati</taxon>
        <taxon>Pseudomonadota</taxon>
        <taxon>Betaproteobacteria</taxon>
        <taxon>Burkholderiales</taxon>
        <taxon>Burkholderiaceae</taxon>
        <taxon>Paraburkholderia</taxon>
    </lineage>
</organism>
<reference evidence="2 3" key="1">
    <citation type="submission" date="2020-08" db="EMBL/GenBank/DDBJ databases">
        <title>Genomic Encyclopedia of Type Strains, Phase IV (KMG-V): Genome sequencing to study the core and pangenomes of soil and plant-associated prokaryotes.</title>
        <authorList>
            <person name="Whitman W."/>
        </authorList>
    </citation>
    <scope>NUCLEOTIDE SEQUENCE [LARGE SCALE GENOMIC DNA]</scope>
    <source>
        <strain evidence="2 3">JPY158</strain>
    </source>
</reference>
<protein>
    <submittedName>
        <fullName evidence="2">Uncharacterized protein</fullName>
    </submittedName>
</protein>
<evidence type="ECO:0000313" key="3">
    <source>
        <dbReference type="Proteomes" id="UP000592780"/>
    </source>
</evidence>
<keyword evidence="3" id="KW-1185">Reference proteome</keyword>
<feature type="region of interest" description="Disordered" evidence="1">
    <location>
        <begin position="171"/>
        <end position="217"/>
    </location>
</feature>
<proteinExistence type="predicted"/>
<evidence type="ECO:0000256" key="1">
    <source>
        <dbReference type="SAM" id="MobiDB-lite"/>
    </source>
</evidence>
<dbReference type="EMBL" id="JACHDD010000024">
    <property type="protein sequence ID" value="MBB5429359.1"/>
    <property type="molecule type" value="Genomic_DNA"/>
</dbReference>
<comment type="caution">
    <text evidence="2">The sequence shown here is derived from an EMBL/GenBank/DDBJ whole genome shotgun (WGS) entry which is preliminary data.</text>
</comment>
<gene>
    <name evidence="2" type="ORF">HDG40_007556</name>
</gene>
<dbReference type="AlphaFoldDB" id="A0A7W8QG42"/>
<name>A0A7W8QG42_PARAM</name>
<dbReference type="Proteomes" id="UP000592780">
    <property type="component" value="Unassembled WGS sequence"/>
</dbReference>
<evidence type="ECO:0000313" key="2">
    <source>
        <dbReference type="EMBL" id="MBB5429359.1"/>
    </source>
</evidence>
<sequence>MEVISALARLDGSVGWTAMIGSASAIMSPRLPRQTYDLMSRDKSDVIIASVSPRRRHRENAGRVARQRPLASCCHHADWMMGICVMSEGGKPLSLGRRGCRPTVGPVRRPAGISLGERRHLARLRPQGYWQSPHSPSKRIRVGGQFSTFQLEHHANRVRAIPRLAAPSVGASGGRLPGHRRGRVIGCCRPRPQRPETTSSAASYARLGEGPRRAGTN</sequence>